<gene>
    <name evidence="1" type="ORF">SMTD_LOCUS22497</name>
</gene>
<dbReference type="EMBL" id="UZAL01051864">
    <property type="protein sequence ID" value="VDP87460.1"/>
    <property type="molecule type" value="Genomic_DNA"/>
</dbReference>
<sequence>MSSAKASVSQCNVTSIPTICLDNNLELGDGCDSGLGGKSEDEFYVTEEQAFGINVRNDLNLLLNVQELYYFSRLSCINSHKKFLIAIVLLSQCDEGYRCAAQQWLNNTIIESKEDLDQVFINVNDSGKSWQCVK</sequence>
<reference evidence="1 2" key="1">
    <citation type="submission" date="2018-11" db="EMBL/GenBank/DDBJ databases">
        <authorList>
            <consortium name="Pathogen Informatics"/>
        </authorList>
    </citation>
    <scope>NUCLEOTIDE SEQUENCE [LARGE SCALE GENOMIC DNA]</scope>
    <source>
        <strain>Denwood</strain>
        <strain evidence="2">Zambia</strain>
    </source>
</reference>
<dbReference type="AlphaFoldDB" id="A0A183Q7B0"/>
<evidence type="ECO:0000313" key="2">
    <source>
        <dbReference type="Proteomes" id="UP000269396"/>
    </source>
</evidence>
<accession>A0A183Q7B0</accession>
<dbReference type="Proteomes" id="UP000269396">
    <property type="component" value="Unassembled WGS sequence"/>
</dbReference>
<keyword evidence="2" id="KW-1185">Reference proteome</keyword>
<protein>
    <submittedName>
        <fullName evidence="1">Uncharacterized protein</fullName>
    </submittedName>
</protein>
<organism evidence="1 2">
    <name type="scientific">Schistosoma mattheei</name>
    <dbReference type="NCBI Taxonomy" id="31246"/>
    <lineage>
        <taxon>Eukaryota</taxon>
        <taxon>Metazoa</taxon>
        <taxon>Spiralia</taxon>
        <taxon>Lophotrochozoa</taxon>
        <taxon>Platyhelminthes</taxon>
        <taxon>Trematoda</taxon>
        <taxon>Digenea</taxon>
        <taxon>Strigeidida</taxon>
        <taxon>Schistosomatoidea</taxon>
        <taxon>Schistosomatidae</taxon>
        <taxon>Schistosoma</taxon>
    </lineage>
</organism>
<name>A0A183Q7B0_9TREM</name>
<proteinExistence type="predicted"/>
<evidence type="ECO:0000313" key="1">
    <source>
        <dbReference type="EMBL" id="VDP87460.1"/>
    </source>
</evidence>